<gene>
    <name evidence="7" type="ORF">GCM10007298_15270</name>
</gene>
<proteinExistence type="inferred from homology"/>
<evidence type="ECO:0000259" key="6">
    <source>
        <dbReference type="Pfam" id="PF02709"/>
    </source>
</evidence>
<dbReference type="GO" id="GO:0016740">
    <property type="term" value="F:transferase activity"/>
    <property type="evidence" value="ECO:0007669"/>
    <property type="project" value="UniProtKB-KW"/>
</dbReference>
<dbReference type="Proteomes" id="UP000632454">
    <property type="component" value="Unassembled WGS sequence"/>
</dbReference>
<protein>
    <submittedName>
        <fullName evidence="7">Glycosyl transferase family A</fullName>
    </submittedName>
</protein>
<dbReference type="InterPro" id="IPR027791">
    <property type="entry name" value="Galactosyl_T_C"/>
</dbReference>
<comment type="caution">
    <text evidence="7">The sequence shown here is derived from an EMBL/GenBank/DDBJ whole genome shotgun (WGS) entry which is preliminary data.</text>
</comment>
<keyword evidence="3" id="KW-0328">Glycosyltransferase</keyword>
<evidence type="ECO:0000313" key="7">
    <source>
        <dbReference type="EMBL" id="GGF20244.1"/>
    </source>
</evidence>
<reference evidence="8" key="1">
    <citation type="journal article" date="2019" name="Int. J. Syst. Evol. Microbiol.">
        <title>The Global Catalogue of Microorganisms (GCM) 10K type strain sequencing project: providing services to taxonomists for standard genome sequencing and annotation.</title>
        <authorList>
            <consortium name="The Broad Institute Genomics Platform"/>
            <consortium name="The Broad Institute Genome Sequencing Center for Infectious Disease"/>
            <person name="Wu L."/>
            <person name="Ma J."/>
        </authorList>
    </citation>
    <scope>NUCLEOTIDE SEQUENCE [LARGE SCALE GENOMIC DNA]</scope>
    <source>
        <strain evidence="8">CCM 7855</strain>
    </source>
</reference>
<feature type="region of interest" description="Disordered" evidence="5">
    <location>
        <begin position="132"/>
        <end position="152"/>
    </location>
</feature>
<evidence type="ECO:0000256" key="5">
    <source>
        <dbReference type="SAM" id="MobiDB-lite"/>
    </source>
</evidence>
<name>A0ABQ1UKN2_9NOCA</name>
<dbReference type="RefSeq" id="WP_188488385.1">
    <property type="nucleotide sequence ID" value="NZ_BMCS01000001.1"/>
</dbReference>
<dbReference type="InterPro" id="IPR029044">
    <property type="entry name" value="Nucleotide-diphossugar_trans"/>
</dbReference>
<feature type="domain" description="Galactosyltransferase C-terminal" evidence="6">
    <location>
        <begin position="167"/>
        <end position="216"/>
    </location>
</feature>
<dbReference type="PANTHER" id="PTHR43179">
    <property type="entry name" value="RHAMNOSYLTRANSFERASE WBBL"/>
    <property type="match status" value="1"/>
</dbReference>
<dbReference type="Gene3D" id="3.90.550.10">
    <property type="entry name" value="Spore Coat Polysaccharide Biosynthesis Protein SpsA, Chain A"/>
    <property type="match status" value="1"/>
</dbReference>
<evidence type="ECO:0000256" key="4">
    <source>
        <dbReference type="ARBA" id="ARBA00022679"/>
    </source>
</evidence>
<organism evidence="7 8">
    <name type="scientific">Williamsia phyllosphaerae</name>
    <dbReference type="NCBI Taxonomy" id="885042"/>
    <lineage>
        <taxon>Bacteria</taxon>
        <taxon>Bacillati</taxon>
        <taxon>Actinomycetota</taxon>
        <taxon>Actinomycetes</taxon>
        <taxon>Mycobacteriales</taxon>
        <taxon>Nocardiaceae</taxon>
        <taxon>Williamsia</taxon>
    </lineage>
</organism>
<evidence type="ECO:0000256" key="1">
    <source>
        <dbReference type="ARBA" id="ARBA00004776"/>
    </source>
</evidence>
<comment type="pathway">
    <text evidence="1">Cell wall biogenesis; cell wall polysaccharide biosynthesis.</text>
</comment>
<dbReference type="Pfam" id="PF02709">
    <property type="entry name" value="Glyco_transf_7C"/>
    <property type="match status" value="1"/>
</dbReference>
<evidence type="ECO:0000313" key="8">
    <source>
        <dbReference type="Proteomes" id="UP000632454"/>
    </source>
</evidence>
<accession>A0ABQ1UKN2</accession>
<keyword evidence="8" id="KW-1185">Reference proteome</keyword>
<dbReference type="CDD" id="cd00761">
    <property type="entry name" value="Glyco_tranf_GTA_type"/>
    <property type="match status" value="1"/>
</dbReference>
<dbReference type="EMBL" id="BMCS01000001">
    <property type="protein sequence ID" value="GGF20244.1"/>
    <property type="molecule type" value="Genomic_DNA"/>
</dbReference>
<evidence type="ECO:0000256" key="2">
    <source>
        <dbReference type="ARBA" id="ARBA00006739"/>
    </source>
</evidence>
<dbReference type="PANTHER" id="PTHR43179:SF12">
    <property type="entry name" value="GALACTOFURANOSYLTRANSFERASE GLFT2"/>
    <property type="match status" value="1"/>
</dbReference>
<keyword evidence="4 7" id="KW-0808">Transferase</keyword>
<dbReference type="SUPFAM" id="SSF53448">
    <property type="entry name" value="Nucleotide-diphospho-sugar transferases"/>
    <property type="match status" value="1"/>
</dbReference>
<sequence length="273" mass="29814">MKVAVVTVVAGRHDHLTAQIRGLMSSTVEPCEHVVVAMGDDRIAPMLAEIGSSATCIYIAADGRLPLAQARNLGARRAIESGADLLVFLDVDCIPGRNLIARYAAAAWESDNRDCLLCGPVTYLPENTRVGDSRSLDDLTAPHPARPDPPNGRVEPGADFDLFWSLSFAVEPSTWSAIGGFCEDYRGYGGEDTDFAATARQRGIGLRWIGGAHAYHQHHPVSDPPVEHLDDIIDNARVFFDRWGRWPMTGWLDGFEQQGLLRRDPDGIIARSA</sequence>
<comment type="similarity">
    <text evidence="2">Belongs to the glycosyltransferase 2 family.</text>
</comment>
<evidence type="ECO:0000256" key="3">
    <source>
        <dbReference type="ARBA" id="ARBA00022676"/>
    </source>
</evidence>